<protein>
    <submittedName>
        <fullName evidence="1">Uncharacterized protein</fullName>
    </submittedName>
</protein>
<dbReference type="EMBL" id="LNAM01000217">
    <property type="protein sequence ID" value="KSV57523.1"/>
    <property type="molecule type" value="Genomic_DNA"/>
</dbReference>
<organism evidence="1 2">
    <name type="scientific">Acetivibrio ethanolgignens</name>
    <dbReference type="NCBI Taxonomy" id="290052"/>
    <lineage>
        <taxon>Bacteria</taxon>
        <taxon>Bacillati</taxon>
        <taxon>Bacillota</taxon>
        <taxon>Clostridia</taxon>
        <taxon>Eubacteriales</taxon>
        <taxon>Oscillospiraceae</taxon>
        <taxon>Acetivibrio</taxon>
    </lineage>
</organism>
<dbReference type="RefSeq" id="WP_058354238.1">
    <property type="nucleotide sequence ID" value="NZ_CABMMD010000217.1"/>
</dbReference>
<gene>
    <name evidence="1" type="ORF">ASU35_16155</name>
</gene>
<dbReference type="OrthoDB" id="2086885at2"/>
<keyword evidence="2" id="KW-1185">Reference proteome</keyword>
<proteinExistence type="predicted"/>
<comment type="caution">
    <text evidence="1">The sequence shown here is derived from an EMBL/GenBank/DDBJ whole genome shotgun (WGS) entry which is preliminary data.</text>
</comment>
<sequence length="81" mass="9793">MKCDCCGRKKKIMESFENLGKGGNVCKECSDLLYRIHDAVVEKNKEDYANYSEQVRKHFEKTSNKEFEQWFEKEYMERNHM</sequence>
<dbReference type="Proteomes" id="UP000054874">
    <property type="component" value="Unassembled WGS sequence"/>
</dbReference>
<dbReference type="STRING" id="290052.ASU35_16155"/>
<reference evidence="1 2" key="1">
    <citation type="submission" date="2015-11" db="EMBL/GenBank/DDBJ databases">
        <title>Butyribacter intestini gen. nov., sp. nov., a butyric acid-producing bacterium of the family Lachnospiraceae isolated from the human faeces.</title>
        <authorList>
            <person name="Zou Y."/>
            <person name="Xue W."/>
            <person name="Luo G."/>
            <person name="Lv M."/>
        </authorList>
    </citation>
    <scope>NUCLEOTIDE SEQUENCE [LARGE SCALE GENOMIC DNA]</scope>
    <source>
        <strain evidence="1 2">ACET-33324</strain>
    </source>
</reference>
<accession>A0A0V8QAW2</accession>
<dbReference type="AlphaFoldDB" id="A0A0V8QAW2"/>
<name>A0A0V8QAW2_9FIRM</name>
<evidence type="ECO:0000313" key="1">
    <source>
        <dbReference type="EMBL" id="KSV57523.1"/>
    </source>
</evidence>
<evidence type="ECO:0000313" key="2">
    <source>
        <dbReference type="Proteomes" id="UP000054874"/>
    </source>
</evidence>